<feature type="domain" description="VTT" evidence="7">
    <location>
        <begin position="69"/>
        <end position="188"/>
    </location>
</feature>
<dbReference type="EMBL" id="JAENIK010000011">
    <property type="protein sequence ID" value="MBK1816991.1"/>
    <property type="molecule type" value="Genomic_DNA"/>
</dbReference>
<evidence type="ECO:0000256" key="1">
    <source>
        <dbReference type="ARBA" id="ARBA00004651"/>
    </source>
</evidence>
<feature type="transmembrane region" description="Helical" evidence="6">
    <location>
        <begin position="12"/>
        <end position="30"/>
    </location>
</feature>
<gene>
    <name evidence="8" type="ORF">JIN84_15310</name>
</gene>
<accession>A0A934R680</accession>
<feature type="transmembrane region" description="Helical" evidence="6">
    <location>
        <begin position="156"/>
        <end position="183"/>
    </location>
</feature>
<keyword evidence="3 6" id="KW-0812">Transmembrane</keyword>
<dbReference type="InterPro" id="IPR032816">
    <property type="entry name" value="VTT_dom"/>
</dbReference>
<dbReference type="AlphaFoldDB" id="A0A934R680"/>
<feature type="transmembrane region" description="Helical" evidence="6">
    <location>
        <begin position="90"/>
        <end position="110"/>
    </location>
</feature>
<keyword evidence="9" id="KW-1185">Reference proteome</keyword>
<protein>
    <recommendedName>
        <fullName evidence="6">TVP38/TMEM64 family membrane protein</fullName>
    </recommendedName>
</protein>
<evidence type="ECO:0000256" key="6">
    <source>
        <dbReference type="RuleBase" id="RU366058"/>
    </source>
</evidence>
<comment type="subcellular location">
    <subcellularLocation>
        <location evidence="1 6">Cell membrane</location>
        <topology evidence="1 6">Multi-pass membrane protein</topology>
    </subcellularLocation>
</comment>
<comment type="similarity">
    <text evidence="6">Belongs to the TVP38/TMEM64 family.</text>
</comment>
<dbReference type="Pfam" id="PF09335">
    <property type="entry name" value="VTT_dom"/>
    <property type="match status" value="1"/>
</dbReference>
<evidence type="ECO:0000256" key="3">
    <source>
        <dbReference type="ARBA" id="ARBA00022692"/>
    </source>
</evidence>
<evidence type="ECO:0000256" key="2">
    <source>
        <dbReference type="ARBA" id="ARBA00022475"/>
    </source>
</evidence>
<evidence type="ECO:0000256" key="5">
    <source>
        <dbReference type="ARBA" id="ARBA00023136"/>
    </source>
</evidence>
<sequence length="220" mass="23802">MKPPIVRHRHKLAVLLISGFLLIGLLWILLPQELADLAHEHFDIMMGNVRATPFPVFILLLGILPLAGVPVTALYLAAGAVYAPVYGMPVTFAGIGAGLLINLLLSYAYAKAFRRPVNRILSRFSATLPDYSGQPAWKLILIIRFAPGLPQLVQNFLLGILGVPVGLYLVLSFSAEMVIAYGYMTAGSSFATGRFNLFICGAGVIVIVLAATSLFNHRRA</sequence>
<feature type="transmembrane region" description="Helical" evidence="6">
    <location>
        <begin position="195"/>
        <end position="215"/>
    </location>
</feature>
<dbReference type="PANTHER" id="PTHR12677:SF59">
    <property type="entry name" value="GOLGI APPARATUS MEMBRANE PROTEIN TVP38-RELATED"/>
    <property type="match status" value="1"/>
</dbReference>
<keyword evidence="2 6" id="KW-1003">Cell membrane</keyword>
<organism evidence="8 9">
    <name type="scientific">Luteolibacter yonseiensis</name>
    <dbReference type="NCBI Taxonomy" id="1144680"/>
    <lineage>
        <taxon>Bacteria</taxon>
        <taxon>Pseudomonadati</taxon>
        <taxon>Verrucomicrobiota</taxon>
        <taxon>Verrucomicrobiia</taxon>
        <taxon>Verrucomicrobiales</taxon>
        <taxon>Verrucomicrobiaceae</taxon>
        <taxon>Luteolibacter</taxon>
    </lineage>
</organism>
<evidence type="ECO:0000313" key="8">
    <source>
        <dbReference type="EMBL" id="MBK1816991.1"/>
    </source>
</evidence>
<dbReference type="Proteomes" id="UP000600139">
    <property type="component" value="Unassembled WGS sequence"/>
</dbReference>
<dbReference type="InterPro" id="IPR015414">
    <property type="entry name" value="TMEM64"/>
</dbReference>
<proteinExistence type="inferred from homology"/>
<comment type="caution">
    <text evidence="8">The sequence shown here is derived from an EMBL/GenBank/DDBJ whole genome shotgun (WGS) entry which is preliminary data.</text>
</comment>
<feature type="transmembrane region" description="Helical" evidence="6">
    <location>
        <begin position="54"/>
        <end position="78"/>
    </location>
</feature>
<reference evidence="8" key="1">
    <citation type="submission" date="2021-01" db="EMBL/GenBank/DDBJ databases">
        <title>Modified the classification status of verrucomicrobia.</title>
        <authorList>
            <person name="Feng X."/>
        </authorList>
    </citation>
    <scope>NUCLEOTIDE SEQUENCE</scope>
    <source>
        <strain evidence="8">JCM 18052</strain>
    </source>
</reference>
<dbReference type="GO" id="GO:0005886">
    <property type="term" value="C:plasma membrane"/>
    <property type="evidence" value="ECO:0007669"/>
    <property type="project" value="UniProtKB-SubCell"/>
</dbReference>
<keyword evidence="5 6" id="KW-0472">Membrane</keyword>
<dbReference type="PANTHER" id="PTHR12677">
    <property type="entry name" value="GOLGI APPARATUS MEMBRANE PROTEIN TVP38-RELATED"/>
    <property type="match status" value="1"/>
</dbReference>
<evidence type="ECO:0000313" key="9">
    <source>
        <dbReference type="Proteomes" id="UP000600139"/>
    </source>
</evidence>
<evidence type="ECO:0000256" key="4">
    <source>
        <dbReference type="ARBA" id="ARBA00022989"/>
    </source>
</evidence>
<dbReference type="RefSeq" id="WP_200351914.1">
    <property type="nucleotide sequence ID" value="NZ_BAABHZ010000006.1"/>
</dbReference>
<name>A0A934R680_9BACT</name>
<evidence type="ECO:0000259" key="7">
    <source>
        <dbReference type="Pfam" id="PF09335"/>
    </source>
</evidence>
<keyword evidence="4 6" id="KW-1133">Transmembrane helix</keyword>